<dbReference type="GO" id="GO:0034975">
    <property type="term" value="P:protein folding in endoplasmic reticulum"/>
    <property type="evidence" value="ECO:0007669"/>
    <property type="project" value="TreeGrafter"/>
</dbReference>
<comment type="caution">
    <text evidence="9">The sequence shown here is derived from an EMBL/GenBank/DDBJ whole genome shotgun (WGS) entry which is preliminary data.</text>
</comment>
<dbReference type="GO" id="GO:0000045">
    <property type="term" value="P:autophagosome assembly"/>
    <property type="evidence" value="ECO:0007669"/>
    <property type="project" value="TreeGrafter"/>
</dbReference>
<evidence type="ECO:0000256" key="8">
    <source>
        <dbReference type="SAM" id="Phobius"/>
    </source>
</evidence>
<evidence type="ECO:0000313" key="10">
    <source>
        <dbReference type="Proteomes" id="UP001377567"/>
    </source>
</evidence>
<comment type="similarity">
    <text evidence="2">Belongs to the EMC6 family.</text>
</comment>
<keyword evidence="10" id="KW-1185">Reference proteome</keyword>
<dbReference type="Proteomes" id="UP001377567">
    <property type="component" value="Unassembled WGS sequence"/>
</dbReference>
<gene>
    <name evidence="9" type="ORF">DAKH74_021320</name>
</gene>
<evidence type="ECO:0000256" key="5">
    <source>
        <dbReference type="ARBA" id="ARBA00022824"/>
    </source>
</evidence>
<reference evidence="9 10" key="1">
    <citation type="journal article" date="2023" name="Elife">
        <title>Identification of key yeast species and microbe-microbe interactions impacting larval growth of Drosophila in the wild.</title>
        <authorList>
            <person name="Mure A."/>
            <person name="Sugiura Y."/>
            <person name="Maeda R."/>
            <person name="Honda K."/>
            <person name="Sakurai N."/>
            <person name="Takahashi Y."/>
            <person name="Watada M."/>
            <person name="Katoh T."/>
            <person name="Gotoh A."/>
            <person name="Gotoh Y."/>
            <person name="Taniguchi I."/>
            <person name="Nakamura K."/>
            <person name="Hayashi T."/>
            <person name="Katayama T."/>
            <person name="Uemura T."/>
            <person name="Hattori Y."/>
        </authorList>
    </citation>
    <scope>NUCLEOTIDE SEQUENCE [LARGE SCALE GENOMIC DNA]</scope>
    <source>
        <strain evidence="9 10">KH-74</strain>
    </source>
</reference>
<name>A0AAV5RVN6_MAUHU</name>
<dbReference type="Pfam" id="PF07019">
    <property type="entry name" value="EMC6"/>
    <property type="match status" value="1"/>
</dbReference>
<accession>A0AAV5RVN6</accession>
<keyword evidence="4 8" id="KW-0812">Transmembrane</keyword>
<dbReference type="PANTHER" id="PTHR20994:SF0">
    <property type="entry name" value="ER MEMBRANE PROTEIN COMPLEX SUBUNIT 6"/>
    <property type="match status" value="1"/>
</dbReference>
<dbReference type="PANTHER" id="PTHR20994">
    <property type="entry name" value="ER MEMBRANE PROTEIN COMPLEX SUBUNIT 6"/>
    <property type="match status" value="1"/>
</dbReference>
<dbReference type="GO" id="GO:0072546">
    <property type="term" value="C:EMC complex"/>
    <property type="evidence" value="ECO:0007669"/>
    <property type="project" value="InterPro"/>
</dbReference>
<dbReference type="AlphaFoldDB" id="A0AAV5RVN6"/>
<keyword evidence="7 8" id="KW-0472">Membrane</keyword>
<evidence type="ECO:0000256" key="3">
    <source>
        <dbReference type="ARBA" id="ARBA00020827"/>
    </source>
</evidence>
<evidence type="ECO:0000256" key="2">
    <source>
        <dbReference type="ARBA" id="ARBA00009436"/>
    </source>
</evidence>
<dbReference type="InterPro" id="IPR029008">
    <property type="entry name" value="EMC6-like"/>
</dbReference>
<dbReference type="InterPro" id="IPR008504">
    <property type="entry name" value="Emc6"/>
</dbReference>
<feature type="transmembrane region" description="Helical" evidence="8">
    <location>
        <begin position="89"/>
        <end position="107"/>
    </location>
</feature>
<keyword evidence="5" id="KW-0256">Endoplasmic reticulum</keyword>
<protein>
    <recommendedName>
        <fullName evidence="3">ER membrane protein complex subunit 6</fullName>
    </recommendedName>
</protein>
<evidence type="ECO:0000313" key="9">
    <source>
        <dbReference type="EMBL" id="GMM55516.1"/>
    </source>
</evidence>
<organism evidence="9 10">
    <name type="scientific">Maudiozyma humilis</name>
    <name type="common">Sour dough yeast</name>
    <name type="synonym">Kazachstania humilis</name>
    <dbReference type="NCBI Taxonomy" id="51915"/>
    <lineage>
        <taxon>Eukaryota</taxon>
        <taxon>Fungi</taxon>
        <taxon>Dikarya</taxon>
        <taxon>Ascomycota</taxon>
        <taxon>Saccharomycotina</taxon>
        <taxon>Saccharomycetes</taxon>
        <taxon>Saccharomycetales</taxon>
        <taxon>Saccharomycetaceae</taxon>
        <taxon>Maudiozyma</taxon>
    </lineage>
</organism>
<sequence length="108" mass="12181">MDRSDQFDKPVKSGTNIQDNKKRYERLMDKVCLVAGAVTGILQLESTSGFVAFLITYLLTAALYVLWICGATPGQYYESVISNILFDNFMRELMGFIMAWTFSFALIG</sequence>
<feature type="transmembrane region" description="Helical" evidence="8">
    <location>
        <begin position="50"/>
        <end position="69"/>
    </location>
</feature>
<dbReference type="EMBL" id="BTGD01000005">
    <property type="protein sequence ID" value="GMM55516.1"/>
    <property type="molecule type" value="Genomic_DNA"/>
</dbReference>
<comment type="subcellular location">
    <subcellularLocation>
        <location evidence="1">Endoplasmic reticulum membrane</location>
        <topology evidence="1">Multi-pass membrane protein</topology>
    </subcellularLocation>
</comment>
<evidence type="ECO:0000256" key="7">
    <source>
        <dbReference type="ARBA" id="ARBA00023136"/>
    </source>
</evidence>
<evidence type="ECO:0000256" key="6">
    <source>
        <dbReference type="ARBA" id="ARBA00022989"/>
    </source>
</evidence>
<keyword evidence="6 8" id="KW-1133">Transmembrane helix</keyword>
<evidence type="ECO:0000256" key="4">
    <source>
        <dbReference type="ARBA" id="ARBA00022692"/>
    </source>
</evidence>
<evidence type="ECO:0000256" key="1">
    <source>
        <dbReference type="ARBA" id="ARBA00004477"/>
    </source>
</evidence>
<proteinExistence type="inferred from homology"/>